<evidence type="ECO:0000313" key="2">
    <source>
        <dbReference type="EMBL" id="QPI62319.1"/>
    </source>
</evidence>
<evidence type="ECO:0000256" key="1">
    <source>
        <dbReference type="SAM" id="MobiDB-lite"/>
    </source>
</evidence>
<evidence type="ECO:0000313" key="3">
    <source>
        <dbReference type="Proteomes" id="UP000663421"/>
    </source>
</evidence>
<dbReference type="Proteomes" id="UP000663421">
    <property type="component" value="Chromosome"/>
</dbReference>
<organism evidence="2 3">
    <name type="scientific">Streptomyces malaysiensis</name>
    <dbReference type="NCBI Taxonomy" id="92644"/>
    <lineage>
        <taxon>Bacteria</taxon>
        <taxon>Bacillati</taxon>
        <taxon>Actinomycetota</taxon>
        <taxon>Actinomycetes</taxon>
        <taxon>Kitasatosporales</taxon>
        <taxon>Streptomycetaceae</taxon>
        <taxon>Streptomyces</taxon>
        <taxon>Streptomyces violaceusniger group</taxon>
    </lineage>
</organism>
<dbReference type="PANTHER" id="PTHR36221">
    <property type="entry name" value="DUF742 DOMAIN-CONTAINING PROTEIN"/>
    <property type="match status" value="1"/>
</dbReference>
<proteinExistence type="predicted"/>
<dbReference type="EMBL" id="CP065050">
    <property type="protein sequence ID" value="QPI62319.1"/>
    <property type="molecule type" value="Genomic_DNA"/>
</dbReference>
<name>A0ABX6WLW0_STRMQ</name>
<gene>
    <name evidence="2" type="ORF">I1A49_47085</name>
</gene>
<dbReference type="InterPro" id="IPR007995">
    <property type="entry name" value="DUF742"/>
</dbReference>
<dbReference type="PANTHER" id="PTHR36221:SF1">
    <property type="entry name" value="DUF742 DOMAIN-CONTAINING PROTEIN"/>
    <property type="match status" value="1"/>
</dbReference>
<feature type="compositionally biased region" description="Polar residues" evidence="1">
    <location>
        <begin position="9"/>
        <end position="26"/>
    </location>
</feature>
<dbReference type="Pfam" id="PF05331">
    <property type="entry name" value="DUF742"/>
    <property type="match status" value="1"/>
</dbReference>
<reference evidence="2 3" key="1">
    <citation type="submission" date="2020-11" db="EMBL/GenBank/DDBJ databases">
        <title>Complete genome sequence unveiled secondary metabolic potentials in Streptomyces solisilvae HNM0141.</title>
        <authorList>
            <person name="Huang X."/>
        </authorList>
    </citation>
    <scope>NUCLEOTIDE SEQUENCE [LARGE SCALE GENOMIC DNA]</scope>
    <source>
        <strain evidence="2 3">HNM0141</strain>
    </source>
</reference>
<feature type="region of interest" description="Disordered" evidence="1">
    <location>
        <begin position="1"/>
        <end position="34"/>
    </location>
</feature>
<keyword evidence="3" id="KW-1185">Reference proteome</keyword>
<sequence>MPHPDLRTGSGTPRATAPGTQHTQGNLARAAAAPEDVQPLARPYAMTGSSTRPRYQLAIEALVSTTIAPNVLQGLLPEHQRICTLCREIKSVAEVSALLRMPLGVVRILVADLAEAGMVIVHDPSATRPGTQPDTALLERVLNGLRKL</sequence>
<accession>A0ABX6WLW0</accession>
<protein>
    <submittedName>
        <fullName evidence="2">DUF742 domain-containing protein</fullName>
    </submittedName>
</protein>